<keyword evidence="2" id="KW-1185">Reference proteome</keyword>
<reference evidence="1 2" key="1">
    <citation type="submission" date="2018-11" db="EMBL/GenBank/DDBJ databases">
        <authorList>
            <consortium name="Pathogen Informatics"/>
        </authorList>
    </citation>
    <scope>NUCLEOTIDE SEQUENCE [LARGE SCALE GENOMIC DNA]</scope>
</reference>
<gene>
    <name evidence="1" type="ORF">CGOC_LOCUS11621</name>
</gene>
<name>A0A3P7N5V7_CYLGO</name>
<organism evidence="1 2">
    <name type="scientific">Cylicostephanus goldi</name>
    <name type="common">Nematode worm</name>
    <dbReference type="NCBI Taxonomy" id="71465"/>
    <lineage>
        <taxon>Eukaryota</taxon>
        <taxon>Metazoa</taxon>
        <taxon>Ecdysozoa</taxon>
        <taxon>Nematoda</taxon>
        <taxon>Chromadorea</taxon>
        <taxon>Rhabditida</taxon>
        <taxon>Rhabditina</taxon>
        <taxon>Rhabditomorpha</taxon>
        <taxon>Strongyloidea</taxon>
        <taxon>Strongylidae</taxon>
        <taxon>Cylicostephanus</taxon>
    </lineage>
</organism>
<proteinExistence type="predicted"/>
<dbReference type="EMBL" id="UYRV01117575">
    <property type="protein sequence ID" value="VDN30718.1"/>
    <property type="molecule type" value="Genomic_DNA"/>
</dbReference>
<protein>
    <submittedName>
        <fullName evidence="1">Uncharacterized protein</fullName>
    </submittedName>
</protein>
<evidence type="ECO:0000313" key="2">
    <source>
        <dbReference type="Proteomes" id="UP000271889"/>
    </source>
</evidence>
<sequence>MELAIINGTYRSATEQAAAAAAAAQLKQPLAAALRK</sequence>
<dbReference type="Proteomes" id="UP000271889">
    <property type="component" value="Unassembled WGS sequence"/>
</dbReference>
<dbReference type="AlphaFoldDB" id="A0A3P7N5V7"/>
<evidence type="ECO:0000313" key="1">
    <source>
        <dbReference type="EMBL" id="VDN30718.1"/>
    </source>
</evidence>
<accession>A0A3P7N5V7</accession>